<accession>A0A426QKX2</accession>
<keyword evidence="7" id="KW-1185">Reference proteome</keyword>
<dbReference type="InterPro" id="IPR011006">
    <property type="entry name" value="CheY-like_superfamily"/>
</dbReference>
<dbReference type="RefSeq" id="WP_125181752.1">
    <property type="nucleotide sequence ID" value="NZ_QZMU01000001.1"/>
</dbReference>
<dbReference type="PROSITE" id="PS50110">
    <property type="entry name" value="RESPONSE_REGULATORY"/>
    <property type="match status" value="1"/>
</dbReference>
<evidence type="ECO:0000259" key="4">
    <source>
        <dbReference type="PROSITE" id="PS50110"/>
    </source>
</evidence>
<dbReference type="PANTHER" id="PTHR44591:SF3">
    <property type="entry name" value="RESPONSE REGULATORY DOMAIN-CONTAINING PROTEIN"/>
    <property type="match status" value="1"/>
</dbReference>
<dbReference type="Pfam" id="PF00990">
    <property type="entry name" value="GGDEF"/>
    <property type="match status" value="1"/>
</dbReference>
<evidence type="ECO:0000256" key="1">
    <source>
        <dbReference type="ARBA" id="ARBA00022553"/>
    </source>
</evidence>
<dbReference type="EMBL" id="QZMU01000001">
    <property type="protein sequence ID" value="RRQ22411.1"/>
    <property type="molecule type" value="Genomic_DNA"/>
</dbReference>
<evidence type="ECO:0000313" key="7">
    <source>
        <dbReference type="Proteomes" id="UP000287798"/>
    </source>
</evidence>
<name>A0A426QKX2_9GAMM</name>
<dbReference type="SMART" id="SM00448">
    <property type="entry name" value="REC"/>
    <property type="match status" value="1"/>
</dbReference>
<dbReference type="OrthoDB" id="9812260at2"/>
<organism evidence="6 7">
    <name type="scientific">Thiohalobacter thiocyanaticus</name>
    <dbReference type="NCBI Taxonomy" id="585455"/>
    <lineage>
        <taxon>Bacteria</taxon>
        <taxon>Pseudomonadati</taxon>
        <taxon>Pseudomonadota</taxon>
        <taxon>Gammaproteobacteria</taxon>
        <taxon>Thiohalobacterales</taxon>
        <taxon>Thiohalobacteraceae</taxon>
        <taxon>Thiohalobacter</taxon>
    </lineage>
</organism>
<evidence type="ECO:0000313" key="6">
    <source>
        <dbReference type="EMBL" id="RRQ22411.1"/>
    </source>
</evidence>
<feature type="compositionally biased region" description="Low complexity" evidence="3">
    <location>
        <begin position="334"/>
        <end position="359"/>
    </location>
</feature>
<dbReference type="InterPro" id="IPR050595">
    <property type="entry name" value="Bact_response_regulator"/>
</dbReference>
<dbReference type="InterPro" id="IPR043128">
    <property type="entry name" value="Rev_trsase/Diguanyl_cyclase"/>
</dbReference>
<dbReference type="CDD" id="cd01949">
    <property type="entry name" value="GGDEF"/>
    <property type="match status" value="1"/>
</dbReference>
<dbReference type="NCBIfam" id="TIGR00254">
    <property type="entry name" value="GGDEF"/>
    <property type="match status" value="1"/>
</dbReference>
<evidence type="ECO:0000256" key="3">
    <source>
        <dbReference type="SAM" id="MobiDB-lite"/>
    </source>
</evidence>
<evidence type="ECO:0000259" key="5">
    <source>
        <dbReference type="PROSITE" id="PS50887"/>
    </source>
</evidence>
<gene>
    <name evidence="6" type="ORF">D6C00_10935</name>
</gene>
<comment type="caution">
    <text evidence="6">The sequence shown here is derived from an EMBL/GenBank/DDBJ whole genome shotgun (WGS) entry which is preliminary data.</text>
</comment>
<dbReference type="Proteomes" id="UP000287798">
    <property type="component" value="Unassembled WGS sequence"/>
</dbReference>
<dbReference type="PROSITE" id="PS50887">
    <property type="entry name" value="GGDEF"/>
    <property type="match status" value="1"/>
</dbReference>
<feature type="region of interest" description="Disordered" evidence="3">
    <location>
        <begin position="305"/>
        <end position="368"/>
    </location>
</feature>
<dbReference type="SUPFAM" id="SSF52172">
    <property type="entry name" value="CheY-like"/>
    <property type="match status" value="1"/>
</dbReference>
<feature type="domain" description="GGDEF" evidence="5">
    <location>
        <begin position="180"/>
        <end position="314"/>
    </location>
</feature>
<dbReference type="Gene3D" id="3.40.50.2300">
    <property type="match status" value="1"/>
</dbReference>
<dbReference type="GO" id="GO:0000160">
    <property type="term" value="P:phosphorelay signal transduction system"/>
    <property type="evidence" value="ECO:0007669"/>
    <property type="project" value="InterPro"/>
</dbReference>
<proteinExistence type="predicted"/>
<dbReference type="PANTHER" id="PTHR44591">
    <property type="entry name" value="STRESS RESPONSE REGULATOR PROTEIN 1"/>
    <property type="match status" value="1"/>
</dbReference>
<keyword evidence="1 2" id="KW-0597">Phosphoprotein</keyword>
<feature type="modified residue" description="4-aspartylphosphate" evidence="2">
    <location>
        <position position="60"/>
    </location>
</feature>
<dbReference type="Pfam" id="PF00072">
    <property type="entry name" value="Response_reg"/>
    <property type="match status" value="1"/>
</dbReference>
<dbReference type="AlphaFoldDB" id="A0A426QKX2"/>
<dbReference type="Gene3D" id="3.30.70.270">
    <property type="match status" value="1"/>
</dbReference>
<dbReference type="InterPro" id="IPR001789">
    <property type="entry name" value="Sig_transdc_resp-reg_receiver"/>
</dbReference>
<dbReference type="InterPro" id="IPR029787">
    <property type="entry name" value="Nucleotide_cyclase"/>
</dbReference>
<sequence length="426" mass="46055">MSEENNAAGTQVLVVDDSRVIRVAARKILKEEFEVLEAGDGEAAWDALQQNPGIALIISDLSMPYLNGMGLLKRIREAEDKRLANIPVIIVTGAEDDEDAKSSAFAAGASDFLSKPFDSVQLLAHTRSHIKLATTETRLEQTATAIETEPTVDLLTGLLNQRSFTDRGHQELAYAIRHRSELGLVFIDVDAFDEAFIKYGKPAGEAILKIFTRIIRDSIRTEDTAGRVGLARFGLVLPSANAIGARKLAVRICTQIASRTFKIGNDTLKLTASAGVITPLIRRDTRFEELLEQAQRLLGRAQHSGGNRVLFDQGTGTAEERTEPVTEAPPETDATGAAPETENTPATTAGTEPAATTAESQESEPMPSLAQALQRLHDNDGDSLSPHLPALVREVLPLLEAWQRQQSGSLDAAVGQIRASLDIPEQ</sequence>
<feature type="domain" description="Response regulatory" evidence="4">
    <location>
        <begin position="11"/>
        <end position="130"/>
    </location>
</feature>
<reference evidence="6 7" key="1">
    <citation type="journal article" date="2010" name="Int. J. Syst. Evol. Microbiol.">
        <title>Thiohalobacter thiocyanaticus gen. nov., sp. nov., a moderately halophilic, sulfur-oxidizing gammaproteobacterium from hypersaline lakes, that utilizes thiocyanate.</title>
        <authorList>
            <person name="Sorokin D.Y."/>
            <person name="Kovaleva O.L."/>
            <person name="Tourova T.P."/>
            <person name="Muyzer G."/>
        </authorList>
    </citation>
    <scope>NUCLEOTIDE SEQUENCE [LARGE SCALE GENOMIC DNA]</scope>
    <source>
        <strain evidence="6 7">Hrh1</strain>
    </source>
</reference>
<protein>
    <submittedName>
        <fullName evidence="6">Diguanylate cyclase</fullName>
    </submittedName>
</protein>
<dbReference type="SMART" id="SM00267">
    <property type="entry name" value="GGDEF"/>
    <property type="match status" value="1"/>
</dbReference>
<dbReference type="SUPFAM" id="SSF55073">
    <property type="entry name" value="Nucleotide cyclase"/>
    <property type="match status" value="1"/>
</dbReference>
<dbReference type="InterPro" id="IPR000160">
    <property type="entry name" value="GGDEF_dom"/>
</dbReference>
<evidence type="ECO:0000256" key="2">
    <source>
        <dbReference type="PROSITE-ProRule" id="PRU00169"/>
    </source>
</evidence>